<keyword evidence="1" id="KW-0472">Membrane</keyword>
<reference evidence="2 3" key="1">
    <citation type="journal article" date="2015" name="Genome Biol. Evol.">
        <title>Found and Lost: The Fates of Horizontally Acquired Genes in Arthropod-Symbiotic Spiroplasma.</title>
        <authorList>
            <person name="Lo W.S."/>
            <person name="Gasparich G.E."/>
            <person name="Kuo C.H."/>
        </authorList>
    </citation>
    <scope>NUCLEOTIDE SEQUENCE [LARGE SCALE GENOMIC DNA]</scope>
    <source>
        <strain evidence="3">TDA-040725-5</strain>
    </source>
</reference>
<dbReference type="Proteomes" id="UP000035661">
    <property type="component" value="Chromosome"/>
</dbReference>
<feature type="transmembrane region" description="Helical" evidence="1">
    <location>
        <begin position="6"/>
        <end position="28"/>
    </location>
</feature>
<dbReference type="KEGG" id="seri:SERIO_v1c04450"/>
<keyword evidence="1" id="KW-0812">Transmembrane</keyword>
<name>A0A0H3XKQ6_9MOLU</name>
<dbReference type="AlphaFoldDB" id="A0A0H3XKQ6"/>
<gene>
    <name evidence="2" type="ORF">SERIO_v1c04450</name>
</gene>
<sequence length="49" mass="5741">MGHNEIITLVIIIVLFVILFSSFVFFIYRDWLATKKHQATSDESDKKKP</sequence>
<dbReference type="STRING" id="315358.SERIO_v1c04450"/>
<reference evidence="3" key="2">
    <citation type="submission" date="2015-06" db="EMBL/GenBank/DDBJ databases">
        <title>Complete genome sequence of Spiroplasma eriocheiris TDA-040725-5 (DSM 21848).</title>
        <authorList>
            <person name="Lo W.-S."/>
            <person name="Kuo C.-H."/>
        </authorList>
    </citation>
    <scope>NUCLEOTIDE SEQUENCE [LARGE SCALE GENOMIC DNA]</scope>
    <source>
        <strain evidence="3">TDA-040725-5</strain>
    </source>
</reference>
<evidence type="ECO:0000313" key="2">
    <source>
        <dbReference type="EMBL" id="AKM54024.1"/>
    </source>
</evidence>
<keyword evidence="1" id="KW-1133">Transmembrane helix</keyword>
<dbReference type="RefSeq" id="WP_158500490.1">
    <property type="nucleotide sequence ID" value="NZ_CP011856.1"/>
</dbReference>
<protein>
    <submittedName>
        <fullName evidence="2">Uncharacterized protein</fullName>
    </submittedName>
</protein>
<evidence type="ECO:0000313" key="3">
    <source>
        <dbReference type="Proteomes" id="UP000035661"/>
    </source>
</evidence>
<keyword evidence="3" id="KW-1185">Reference proteome</keyword>
<accession>A0A0H3XKQ6</accession>
<dbReference type="EMBL" id="CP011856">
    <property type="protein sequence ID" value="AKM54024.1"/>
    <property type="molecule type" value="Genomic_DNA"/>
</dbReference>
<proteinExistence type="predicted"/>
<evidence type="ECO:0000256" key="1">
    <source>
        <dbReference type="SAM" id="Phobius"/>
    </source>
</evidence>
<dbReference type="PATRIC" id="fig|743698.3.peg.446"/>
<organism evidence="2 3">
    <name type="scientific">Spiroplasma eriocheiris</name>
    <dbReference type="NCBI Taxonomy" id="315358"/>
    <lineage>
        <taxon>Bacteria</taxon>
        <taxon>Bacillati</taxon>
        <taxon>Mycoplasmatota</taxon>
        <taxon>Mollicutes</taxon>
        <taxon>Entomoplasmatales</taxon>
        <taxon>Spiroplasmataceae</taxon>
        <taxon>Spiroplasma</taxon>
    </lineage>
</organism>